<dbReference type="SUPFAM" id="SSF81383">
    <property type="entry name" value="F-box domain"/>
    <property type="match status" value="2"/>
</dbReference>
<name>A0AAV0JU03_9ROSI</name>
<reference evidence="2" key="1">
    <citation type="submission" date="2022-08" db="EMBL/GenBank/DDBJ databases">
        <authorList>
            <person name="Gutierrez-Valencia J."/>
        </authorList>
    </citation>
    <scope>NUCLEOTIDE SEQUENCE</scope>
</reference>
<dbReference type="EMBL" id="CAMGYJ010000005">
    <property type="protein sequence ID" value="CAI0412485.1"/>
    <property type="molecule type" value="Genomic_DNA"/>
</dbReference>
<evidence type="ECO:0000313" key="3">
    <source>
        <dbReference type="Proteomes" id="UP001154282"/>
    </source>
</evidence>
<dbReference type="Gene3D" id="1.20.1280.50">
    <property type="match status" value="2"/>
</dbReference>
<feature type="domain" description="F-box" evidence="1">
    <location>
        <begin position="227"/>
        <end position="268"/>
    </location>
</feature>
<evidence type="ECO:0000259" key="1">
    <source>
        <dbReference type="SMART" id="SM00256"/>
    </source>
</evidence>
<dbReference type="Proteomes" id="UP001154282">
    <property type="component" value="Unassembled WGS sequence"/>
</dbReference>
<organism evidence="2 3">
    <name type="scientific">Linum tenue</name>
    <dbReference type="NCBI Taxonomy" id="586396"/>
    <lineage>
        <taxon>Eukaryota</taxon>
        <taxon>Viridiplantae</taxon>
        <taxon>Streptophyta</taxon>
        <taxon>Embryophyta</taxon>
        <taxon>Tracheophyta</taxon>
        <taxon>Spermatophyta</taxon>
        <taxon>Magnoliopsida</taxon>
        <taxon>eudicotyledons</taxon>
        <taxon>Gunneridae</taxon>
        <taxon>Pentapetalae</taxon>
        <taxon>rosids</taxon>
        <taxon>fabids</taxon>
        <taxon>Malpighiales</taxon>
        <taxon>Linaceae</taxon>
        <taxon>Linum</taxon>
    </lineage>
</organism>
<proteinExistence type="predicted"/>
<feature type="domain" description="F-box" evidence="1">
    <location>
        <begin position="7"/>
        <end position="49"/>
    </location>
</feature>
<dbReference type="Pfam" id="PF00646">
    <property type="entry name" value="F-box"/>
    <property type="match status" value="2"/>
</dbReference>
<dbReference type="AlphaFoldDB" id="A0AAV0JU03"/>
<dbReference type="InterPro" id="IPR036047">
    <property type="entry name" value="F-box-like_dom_sf"/>
</dbReference>
<sequence>MTAINKLGDDLLVEILIRSFPNPKPACRSKLVCKRWRSLISHPVIFNRRFVAHHKTSNEASPPPFIVTPSPPSTTFRHHYPSLTFLPVPDQLGPHFRVWDSFNDLLLCGFWGDGIDKARGLLGRFYLVCNPFTKQWVALPLAPERPFGGTDTFVAWLACEPVNSTTLDLGGGDRRGLRSHYFEYRFRVVCMYLQQHREMRADVFCSESGEWTTLLPPPPTMAAINKLGDDLLVEILIRSFPNPRPACRCKLVCKHWNSLISDPIIFNSRFVSHHKSINEGSTPPLIVTPSPPSSTFRQHFPSLSFLPVPDELGPDFRILDSFKDLLLCGFGGDGVSVRKGLGRSYLVCNPFTKQWIALPLAPERPSMMNAFLARLACEPVNTTSLEPEDGGGGGGDDSHSYSEYRFRVLCMHLVHADSVADVFCSESGEWTRNALVRNTSSS</sequence>
<dbReference type="InterPro" id="IPR055290">
    <property type="entry name" value="At3g26010-like"/>
</dbReference>
<accession>A0AAV0JU03</accession>
<dbReference type="PANTHER" id="PTHR35546:SF130">
    <property type="entry name" value="EXPRESSED PROTEIN"/>
    <property type="match status" value="1"/>
</dbReference>
<dbReference type="InterPro" id="IPR001810">
    <property type="entry name" value="F-box_dom"/>
</dbReference>
<evidence type="ECO:0000313" key="2">
    <source>
        <dbReference type="EMBL" id="CAI0412485.1"/>
    </source>
</evidence>
<protein>
    <recommendedName>
        <fullName evidence="1">F-box domain-containing protein</fullName>
    </recommendedName>
</protein>
<dbReference type="SMART" id="SM00256">
    <property type="entry name" value="FBOX"/>
    <property type="match status" value="2"/>
</dbReference>
<keyword evidence="3" id="KW-1185">Reference proteome</keyword>
<gene>
    <name evidence="2" type="ORF">LITE_LOCUS15566</name>
</gene>
<dbReference type="PANTHER" id="PTHR35546">
    <property type="entry name" value="F-BOX PROTEIN INTERACTION DOMAIN PROTEIN-RELATED"/>
    <property type="match status" value="1"/>
</dbReference>
<comment type="caution">
    <text evidence="2">The sequence shown here is derived from an EMBL/GenBank/DDBJ whole genome shotgun (WGS) entry which is preliminary data.</text>
</comment>
<feature type="non-terminal residue" evidence="2">
    <location>
        <position position="442"/>
    </location>
</feature>